<gene>
    <name evidence="2" type="ORF">EPI10_030819</name>
</gene>
<dbReference type="EMBL" id="SMMG02000001">
    <property type="protein sequence ID" value="KAA3486961.1"/>
    <property type="molecule type" value="Genomic_DNA"/>
</dbReference>
<dbReference type="AlphaFoldDB" id="A0A5B6WYA9"/>
<dbReference type="Proteomes" id="UP000325315">
    <property type="component" value="Unassembled WGS sequence"/>
</dbReference>
<comment type="caution">
    <text evidence="2">The sequence shown here is derived from an EMBL/GenBank/DDBJ whole genome shotgun (WGS) entry which is preliminary data.</text>
</comment>
<sequence>MERSFGLLKMRWGAPLSIPLGHIIKLSLHEKSYEPLECGDESSSNEGHKIEEGKGGSALQIRDSAQKWATCPRP</sequence>
<reference evidence="3" key="1">
    <citation type="journal article" date="2019" name="Plant Biotechnol. J.">
        <title>Genome sequencing of the Australian wild diploid species Gossypium australe highlights disease resistance and delayed gland morphogenesis.</title>
        <authorList>
            <person name="Cai Y."/>
            <person name="Cai X."/>
            <person name="Wang Q."/>
            <person name="Wang P."/>
            <person name="Zhang Y."/>
            <person name="Cai C."/>
            <person name="Xu Y."/>
            <person name="Wang K."/>
            <person name="Zhou Z."/>
            <person name="Wang C."/>
            <person name="Geng S."/>
            <person name="Li B."/>
            <person name="Dong Q."/>
            <person name="Hou Y."/>
            <person name="Wang H."/>
            <person name="Ai P."/>
            <person name="Liu Z."/>
            <person name="Yi F."/>
            <person name="Sun M."/>
            <person name="An G."/>
            <person name="Cheng J."/>
            <person name="Zhang Y."/>
            <person name="Shi Q."/>
            <person name="Xie Y."/>
            <person name="Shi X."/>
            <person name="Chang Y."/>
            <person name="Huang F."/>
            <person name="Chen Y."/>
            <person name="Hong S."/>
            <person name="Mi L."/>
            <person name="Sun Q."/>
            <person name="Zhang L."/>
            <person name="Zhou B."/>
            <person name="Peng R."/>
            <person name="Zhang X."/>
            <person name="Liu F."/>
        </authorList>
    </citation>
    <scope>NUCLEOTIDE SEQUENCE [LARGE SCALE GENOMIC DNA]</scope>
    <source>
        <strain evidence="3">cv. PA1801</strain>
    </source>
</reference>
<evidence type="ECO:0000256" key="1">
    <source>
        <dbReference type="SAM" id="MobiDB-lite"/>
    </source>
</evidence>
<name>A0A5B6WYA9_9ROSI</name>
<accession>A0A5B6WYA9</accession>
<keyword evidence="3" id="KW-1185">Reference proteome</keyword>
<evidence type="ECO:0000313" key="2">
    <source>
        <dbReference type="EMBL" id="KAA3486961.1"/>
    </source>
</evidence>
<organism evidence="2 3">
    <name type="scientific">Gossypium australe</name>
    <dbReference type="NCBI Taxonomy" id="47621"/>
    <lineage>
        <taxon>Eukaryota</taxon>
        <taxon>Viridiplantae</taxon>
        <taxon>Streptophyta</taxon>
        <taxon>Embryophyta</taxon>
        <taxon>Tracheophyta</taxon>
        <taxon>Spermatophyta</taxon>
        <taxon>Magnoliopsida</taxon>
        <taxon>eudicotyledons</taxon>
        <taxon>Gunneridae</taxon>
        <taxon>Pentapetalae</taxon>
        <taxon>rosids</taxon>
        <taxon>malvids</taxon>
        <taxon>Malvales</taxon>
        <taxon>Malvaceae</taxon>
        <taxon>Malvoideae</taxon>
        <taxon>Gossypium</taxon>
    </lineage>
</organism>
<proteinExistence type="predicted"/>
<feature type="region of interest" description="Disordered" evidence="1">
    <location>
        <begin position="36"/>
        <end position="74"/>
    </location>
</feature>
<protein>
    <submittedName>
        <fullName evidence="2">Uncharacterized protein</fullName>
    </submittedName>
</protein>
<evidence type="ECO:0000313" key="3">
    <source>
        <dbReference type="Proteomes" id="UP000325315"/>
    </source>
</evidence>